<keyword evidence="3" id="KW-1185">Reference proteome</keyword>
<evidence type="ECO:0000313" key="3">
    <source>
        <dbReference type="Proteomes" id="UP000324065"/>
    </source>
</evidence>
<keyword evidence="1" id="KW-0732">Signal</keyword>
<dbReference type="EMBL" id="VWPJ01000003">
    <property type="protein sequence ID" value="KAA5606769.1"/>
    <property type="molecule type" value="Genomic_DNA"/>
</dbReference>
<comment type="caution">
    <text evidence="2">The sequence shown here is derived from an EMBL/GenBank/DDBJ whole genome shotgun (WGS) entry which is preliminary data.</text>
</comment>
<feature type="chain" id="PRO_5024398168" description="DUF2961 domain-containing protein" evidence="1">
    <location>
        <begin position="23"/>
        <end position="344"/>
    </location>
</feature>
<accession>A0A5M6IG78</accession>
<proteinExistence type="predicted"/>
<sequence length="344" mass="37487">MRGTRRQVLRLIPALGATYAGAVPFGIQRAGATVPAGPPPGLPLDIDFRTARIGRIAGRKVVLDGDGHILLKPFDGGVPTGQTLVRVDPERGLVLRGFIDHRGLGGRTDAKAGSHYQAIQPLPNPMWVVPPNTTLSWWARCHDLPTWAAFALWTFSTDWLSPSTDRARTTGEPGYALELDFEVGGGRASRIGGGTFGAHRLNIGARSWGLNAAGTVWTPQDPPWTVDGRKRDARFVLPKDREIHYELRRSHVAGDDDATGVDFLVNGRLMFRVRTRDMADAPFSVGDSPSPLSPRAIFRRTAGQDQVVRITAGGYEDFFLSDPPTEPAPPRDILSVRRLRVAAL</sequence>
<name>A0A5M6IG78_9PROT</name>
<evidence type="ECO:0000256" key="1">
    <source>
        <dbReference type="SAM" id="SignalP"/>
    </source>
</evidence>
<evidence type="ECO:0008006" key="4">
    <source>
        <dbReference type="Google" id="ProtNLM"/>
    </source>
</evidence>
<dbReference type="Proteomes" id="UP000324065">
    <property type="component" value="Unassembled WGS sequence"/>
</dbReference>
<dbReference type="RefSeq" id="WP_150061370.1">
    <property type="nucleotide sequence ID" value="NZ_JACHII010000005.1"/>
</dbReference>
<feature type="signal peptide" evidence="1">
    <location>
        <begin position="1"/>
        <end position="22"/>
    </location>
</feature>
<gene>
    <name evidence="2" type="ORF">F1188_05420</name>
</gene>
<dbReference type="AlphaFoldDB" id="A0A5M6IG78"/>
<protein>
    <recommendedName>
        <fullName evidence="4">DUF2961 domain-containing protein</fullName>
    </recommendedName>
</protein>
<evidence type="ECO:0000313" key="2">
    <source>
        <dbReference type="EMBL" id="KAA5606769.1"/>
    </source>
</evidence>
<organism evidence="2 3">
    <name type="scientific">Roseospira marina</name>
    <dbReference type="NCBI Taxonomy" id="140057"/>
    <lineage>
        <taxon>Bacteria</taxon>
        <taxon>Pseudomonadati</taxon>
        <taxon>Pseudomonadota</taxon>
        <taxon>Alphaproteobacteria</taxon>
        <taxon>Rhodospirillales</taxon>
        <taxon>Rhodospirillaceae</taxon>
        <taxon>Roseospira</taxon>
    </lineage>
</organism>
<reference evidence="2 3" key="1">
    <citation type="submission" date="2019-09" db="EMBL/GenBank/DDBJ databases">
        <title>Genome sequence of Roseospira marina, one of the more divergent members of the non-sulfur purple photosynthetic bacterial family, the Rhodospirillaceae.</title>
        <authorList>
            <person name="Meyer T."/>
            <person name="Kyndt J."/>
        </authorList>
    </citation>
    <scope>NUCLEOTIDE SEQUENCE [LARGE SCALE GENOMIC DNA]</scope>
    <source>
        <strain evidence="2 3">DSM 15113</strain>
    </source>
</reference>